<reference evidence="2" key="4">
    <citation type="journal article" date="2015" name="G3 (Bethesda)">
        <title>Genome sequences of three phytopathogenic species of the Magnaporthaceae family of fungi.</title>
        <authorList>
            <person name="Okagaki L.H."/>
            <person name="Nunes C.C."/>
            <person name="Sailsbery J."/>
            <person name="Clay B."/>
            <person name="Brown D."/>
            <person name="John T."/>
            <person name="Oh Y."/>
            <person name="Young N."/>
            <person name="Fitzgerald M."/>
            <person name="Haas B.J."/>
            <person name="Zeng Q."/>
            <person name="Young S."/>
            <person name="Adiconis X."/>
            <person name="Fan L."/>
            <person name="Levin J.Z."/>
            <person name="Mitchell T.K."/>
            <person name="Okubara P.A."/>
            <person name="Farman M.L."/>
            <person name="Kohn L.M."/>
            <person name="Birren B."/>
            <person name="Ma L.-J."/>
            <person name="Dean R.A."/>
        </authorList>
    </citation>
    <scope>NUCLEOTIDE SEQUENCE</scope>
    <source>
        <strain evidence="2">R3-111a-1</strain>
    </source>
</reference>
<dbReference type="RefSeq" id="XP_009222847.1">
    <property type="nucleotide sequence ID" value="XM_009224583.1"/>
</dbReference>
<dbReference type="AlphaFoldDB" id="J3NZR4"/>
<evidence type="ECO:0000313" key="3">
    <source>
        <dbReference type="Proteomes" id="UP000006039"/>
    </source>
</evidence>
<organism evidence="1">
    <name type="scientific">Gaeumannomyces tritici (strain R3-111a-1)</name>
    <name type="common">Wheat and barley take-all root rot fungus</name>
    <name type="synonym">Gaeumannomyces graminis var. tritici</name>
    <dbReference type="NCBI Taxonomy" id="644352"/>
    <lineage>
        <taxon>Eukaryota</taxon>
        <taxon>Fungi</taxon>
        <taxon>Dikarya</taxon>
        <taxon>Ascomycota</taxon>
        <taxon>Pezizomycotina</taxon>
        <taxon>Sordariomycetes</taxon>
        <taxon>Sordariomycetidae</taxon>
        <taxon>Magnaporthales</taxon>
        <taxon>Magnaporthaceae</taxon>
        <taxon>Gaeumannomyces</taxon>
    </lineage>
</organism>
<dbReference type="GeneID" id="20347219"/>
<protein>
    <submittedName>
        <fullName evidence="1 2">Uncharacterized protein</fullName>
    </submittedName>
</protein>
<gene>
    <name evidence="2" type="primary">20347219</name>
    <name evidence="1" type="ORF">GGTG_06761</name>
</gene>
<reference evidence="1" key="2">
    <citation type="submission" date="2010-07" db="EMBL/GenBank/DDBJ databases">
        <authorList>
            <consortium name="The Broad Institute Genome Sequencing Platform"/>
            <consortium name="Broad Institute Genome Sequencing Center for Infectious Disease"/>
            <person name="Ma L.-J."/>
            <person name="Dead R."/>
            <person name="Young S."/>
            <person name="Zeng Q."/>
            <person name="Koehrsen M."/>
            <person name="Alvarado L."/>
            <person name="Berlin A."/>
            <person name="Chapman S.B."/>
            <person name="Chen Z."/>
            <person name="Freedman E."/>
            <person name="Gellesch M."/>
            <person name="Goldberg J."/>
            <person name="Griggs A."/>
            <person name="Gujja S."/>
            <person name="Heilman E.R."/>
            <person name="Heiman D."/>
            <person name="Hepburn T."/>
            <person name="Howarth C."/>
            <person name="Jen D."/>
            <person name="Larson L."/>
            <person name="Mehta T."/>
            <person name="Neiman D."/>
            <person name="Pearson M."/>
            <person name="Roberts A."/>
            <person name="Saif S."/>
            <person name="Shea T."/>
            <person name="Shenoy N."/>
            <person name="Sisk P."/>
            <person name="Stolte C."/>
            <person name="Sykes S."/>
            <person name="Walk T."/>
            <person name="White J."/>
            <person name="Yandava C."/>
            <person name="Haas B."/>
            <person name="Nusbaum C."/>
            <person name="Birren B."/>
        </authorList>
    </citation>
    <scope>NUCLEOTIDE SEQUENCE</scope>
    <source>
        <strain evidence="1">R3-111a-1</strain>
    </source>
</reference>
<reference evidence="1" key="3">
    <citation type="submission" date="2010-09" db="EMBL/GenBank/DDBJ databases">
        <title>Annotation of Gaeumannomyces graminis var. tritici R3-111a-1.</title>
        <authorList>
            <consortium name="The Broad Institute Genome Sequencing Platform"/>
            <person name="Ma L.-J."/>
            <person name="Dead R."/>
            <person name="Young S.K."/>
            <person name="Zeng Q."/>
            <person name="Gargeya S."/>
            <person name="Fitzgerald M."/>
            <person name="Haas B."/>
            <person name="Abouelleil A."/>
            <person name="Alvarado L."/>
            <person name="Arachchi H.M."/>
            <person name="Berlin A."/>
            <person name="Brown A."/>
            <person name="Chapman S.B."/>
            <person name="Chen Z."/>
            <person name="Dunbar C."/>
            <person name="Freedman E."/>
            <person name="Gearin G."/>
            <person name="Gellesch M."/>
            <person name="Goldberg J."/>
            <person name="Griggs A."/>
            <person name="Gujja S."/>
            <person name="Heiman D."/>
            <person name="Howarth C."/>
            <person name="Larson L."/>
            <person name="Lui A."/>
            <person name="MacDonald P.J.P."/>
            <person name="Mehta T."/>
            <person name="Montmayeur A."/>
            <person name="Murphy C."/>
            <person name="Neiman D."/>
            <person name="Pearson M."/>
            <person name="Priest M."/>
            <person name="Roberts A."/>
            <person name="Saif S."/>
            <person name="Shea T."/>
            <person name="Shenoy N."/>
            <person name="Sisk P."/>
            <person name="Stolte C."/>
            <person name="Sykes S."/>
            <person name="Yandava C."/>
            <person name="Wortman J."/>
            <person name="Nusbaum C."/>
            <person name="Birren B."/>
        </authorList>
    </citation>
    <scope>NUCLEOTIDE SEQUENCE</scope>
    <source>
        <strain evidence="1">R3-111a-1</strain>
    </source>
</reference>
<dbReference type="HOGENOM" id="CLU_2704941_0_0_1"/>
<evidence type="ECO:0000313" key="1">
    <source>
        <dbReference type="EMBL" id="EJT76847.1"/>
    </source>
</evidence>
<reference evidence="2" key="5">
    <citation type="submission" date="2018-04" db="UniProtKB">
        <authorList>
            <consortium name="EnsemblFungi"/>
        </authorList>
    </citation>
    <scope>IDENTIFICATION</scope>
    <source>
        <strain evidence="2">R3-111a-1</strain>
    </source>
</reference>
<dbReference type="EnsemblFungi" id="EJT76847">
    <property type="protein sequence ID" value="EJT76847"/>
    <property type="gene ID" value="GGTG_06761"/>
</dbReference>
<dbReference type="EMBL" id="GL385397">
    <property type="protein sequence ID" value="EJT76847.1"/>
    <property type="molecule type" value="Genomic_DNA"/>
</dbReference>
<sequence>MAFCRRGAPYTNWRRGHPGMYMFTPALCRRDTQRGHLASSKLWDSTRNPTQMCKMLLRQLDTTSVDIALRDQV</sequence>
<dbReference type="VEuPathDB" id="FungiDB:GGTG_06761"/>
<accession>J3NZR4</accession>
<proteinExistence type="predicted"/>
<dbReference type="Proteomes" id="UP000006039">
    <property type="component" value="Unassembled WGS sequence"/>
</dbReference>
<name>J3NZR4_GAET3</name>
<evidence type="ECO:0000313" key="2">
    <source>
        <dbReference type="EnsemblFungi" id="EJT76847"/>
    </source>
</evidence>
<keyword evidence="3" id="KW-1185">Reference proteome</keyword>
<reference evidence="3" key="1">
    <citation type="submission" date="2010-07" db="EMBL/GenBank/DDBJ databases">
        <title>The genome sequence of Gaeumannomyces graminis var. tritici strain R3-111a-1.</title>
        <authorList>
            <consortium name="The Broad Institute Genome Sequencing Platform"/>
            <person name="Ma L.-J."/>
            <person name="Dead R."/>
            <person name="Young S."/>
            <person name="Zeng Q."/>
            <person name="Koehrsen M."/>
            <person name="Alvarado L."/>
            <person name="Berlin A."/>
            <person name="Chapman S.B."/>
            <person name="Chen Z."/>
            <person name="Freedman E."/>
            <person name="Gellesch M."/>
            <person name="Goldberg J."/>
            <person name="Griggs A."/>
            <person name="Gujja S."/>
            <person name="Heilman E.R."/>
            <person name="Heiman D."/>
            <person name="Hepburn T."/>
            <person name="Howarth C."/>
            <person name="Jen D."/>
            <person name="Larson L."/>
            <person name="Mehta T."/>
            <person name="Neiman D."/>
            <person name="Pearson M."/>
            <person name="Roberts A."/>
            <person name="Saif S."/>
            <person name="Shea T."/>
            <person name="Shenoy N."/>
            <person name="Sisk P."/>
            <person name="Stolte C."/>
            <person name="Sykes S."/>
            <person name="Walk T."/>
            <person name="White J."/>
            <person name="Yandava C."/>
            <person name="Haas B."/>
            <person name="Nusbaum C."/>
            <person name="Birren B."/>
        </authorList>
    </citation>
    <scope>NUCLEOTIDE SEQUENCE [LARGE SCALE GENOMIC DNA]</scope>
    <source>
        <strain evidence="3">R3-111a-1</strain>
    </source>
</reference>